<keyword evidence="3" id="KW-1185">Reference proteome</keyword>
<name>A0A8J2LEU4_9HEXA</name>
<keyword evidence="1" id="KW-0812">Transmembrane</keyword>
<reference evidence="2" key="1">
    <citation type="submission" date="2021-06" db="EMBL/GenBank/DDBJ databases">
        <authorList>
            <person name="Hodson N. C."/>
            <person name="Mongue J. A."/>
            <person name="Jaron S. K."/>
        </authorList>
    </citation>
    <scope>NUCLEOTIDE SEQUENCE</scope>
</reference>
<protein>
    <submittedName>
        <fullName evidence="2">Uncharacterized protein</fullName>
    </submittedName>
</protein>
<comment type="caution">
    <text evidence="2">The sequence shown here is derived from an EMBL/GenBank/DDBJ whole genome shotgun (WGS) entry which is preliminary data.</text>
</comment>
<evidence type="ECO:0000313" key="3">
    <source>
        <dbReference type="Proteomes" id="UP000708208"/>
    </source>
</evidence>
<feature type="transmembrane region" description="Helical" evidence="1">
    <location>
        <begin position="128"/>
        <end position="152"/>
    </location>
</feature>
<dbReference type="Proteomes" id="UP000708208">
    <property type="component" value="Unassembled WGS sequence"/>
</dbReference>
<dbReference type="EMBL" id="CAJVCH010506438">
    <property type="protein sequence ID" value="CAG7821298.1"/>
    <property type="molecule type" value="Genomic_DNA"/>
</dbReference>
<keyword evidence="1" id="KW-0472">Membrane</keyword>
<gene>
    <name evidence="2" type="ORF">AFUS01_LOCUS31645</name>
</gene>
<accession>A0A8J2LEU4</accession>
<keyword evidence="1" id="KW-1133">Transmembrane helix</keyword>
<dbReference type="AlphaFoldDB" id="A0A8J2LEU4"/>
<feature type="transmembrane region" description="Helical" evidence="1">
    <location>
        <begin position="86"/>
        <end position="107"/>
    </location>
</feature>
<proteinExistence type="predicted"/>
<organism evidence="2 3">
    <name type="scientific">Allacma fusca</name>
    <dbReference type="NCBI Taxonomy" id="39272"/>
    <lineage>
        <taxon>Eukaryota</taxon>
        <taxon>Metazoa</taxon>
        <taxon>Ecdysozoa</taxon>
        <taxon>Arthropoda</taxon>
        <taxon>Hexapoda</taxon>
        <taxon>Collembola</taxon>
        <taxon>Symphypleona</taxon>
        <taxon>Sminthuridae</taxon>
        <taxon>Allacma</taxon>
    </lineage>
</organism>
<evidence type="ECO:0000313" key="2">
    <source>
        <dbReference type="EMBL" id="CAG7821298.1"/>
    </source>
</evidence>
<evidence type="ECO:0000256" key="1">
    <source>
        <dbReference type="SAM" id="Phobius"/>
    </source>
</evidence>
<sequence length="163" mass="18601">MKNRSYQNIYNENVDPRISRLAICENKSKGFKKTVAPGFGTFLEISLTDRKTHATDEFLRTEFHFLKAYNCIQILLKHVLSFYTPIVLPSCNFILVVIAICAIYGFIRLAGMKTLVSLLPLRWYIAEVYYADCGLVITIFSIILENTVNLLMQCSRCTNSKGV</sequence>